<dbReference type="RefSeq" id="XP_013072865.2">
    <property type="nucleotide sequence ID" value="XM_013217411.2"/>
</dbReference>
<name>A0A9U8E4U2_BIOGL</name>
<reference evidence="12" key="1">
    <citation type="submission" date="2025-08" db="UniProtKB">
        <authorList>
            <consortium name="RefSeq"/>
        </authorList>
    </citation>
    <scope>IDENTIFICATION</scope>
</reference>
<dbReference type="GO" id="GO:0005743">
    <property type="term" value="C:mitochondrial inner membrane"/>
    <property type="evidence" value="ECO:0007669"/>
    <property type="project" value="UniProtKB-SubCell"/>
</dbReference>
<evidence type="ECO:0000256" key="5">
    <source>
        <dbReference type="ARBA" id="ARBA00022792"/>
    </source>
</evidence>
<dbReference type="Proteomes" id="UP001165740">
    <property type="component" value="Chromosome 3"/>
</dbReference>
<comment type="subcellular location">
    <subcellularLocation>
        <location evidence="1">Mitochondrion inner membrane</location>
    </subcellularLocation>
</comment>
<feature type="transmembrane region" description="Helical" evidence="10">
    <location>
        <begin position="36"/>
        <end position="54"/>
    </location>
</feature>
<keyword evidence="4 10" id="KW-0812">Transmembrane</keyword>
<evidence type="ECO:0000256" key="7">
    <source>
        <dbReference type="ARBA" id="ARBA00023128"/>
    </source>
</evidence>
<dbReference type="Pfam" id="PF12597">
    <property type="entry name" value="Cox20"/>
    <property type="match status" value="1"/>
</dbReference>
<keyword evidence="11" id="KW-1185">Reference proteome</keyword>
<keyword evidence="7" id="KW-0496">Mitochondrion</keyword>
<keyword evidence="8 10" id="KW-0472">Membrane</keyword>
<dbReference type="OMA" id="YCRYTRA"/>
<protein>
    <recommendedName>
        <fullName evidence="3">Cytochrome c oxidase assembly protein COX20, mitochondrial</fullName>
    </recommendedName>
</protein>
<evidence type="ECO:0000256" key="6">
    <source>
        <dbReference type="ARBA" id="ARBA00022989"/>
    </source>
</evidence>
<evidence type="ECO:0000256" key="2">
    <source>
        <dbReference type="ARBA" id="ARBA00009575"/>
    </source>
</evidence>
<dbReference type="KEGG" id="bgt:106059722"/>
<gene>
    <name evidence="12" type="primary">LOC106059722</name>
</gene>
<evidence type="ECO:0000256" key="1">
    <source>
        <dbReference type="ARBA" id="ARBA00004273"/>
    </source>
</evidence>
<evidence type="ECO:0000256" key="4">
    <source>
        <dbReference type="ARBA" id="ARBA00022692"/>
    </source>
</evidence>
<dbReference type="PRINTS" id="PR02049">
    <property type="entry name" value="PROTEINF36A"/>
</dbReference>
<comment type="similarity">
    <text evidence="2">Belongs to the COX20 family.</text>
</comment>
<sequence>MTMASSSPEEDDTDTNSSKSSKIVDKIKSTPCLKKSLTYGITGGLAVGLTHFLFKSNVSKASNYGVAGYFVFLFGTWSVCRYNLAVQRFQAVQWQKANQKGTSNIELVDPKNV</sequence>
<accession>A0A9U8E4U2</accession>
<evidence type="ECO:0000256" key="3">
    <source>
        <dbReference type="ARBA" id="ARBA00017689"/>
    </source>
</evidence>
<dbReference type="GO" id="GO:0033617">
    <property type="term" value="P:mitochondrial respiratory chain complex IV assembly"/>
    <property type="evidence" value="ECO:0007669"/>
    <property type="project" value="InterPro"/>
</dbReference>
<dbReference type="PANTHER" id="PTHR31586">
    <property type="entry name" value="CYTOCHROME C OXIDASE PROTEIN 20"/>
    <property type="match status" value="1"/>
</dbReference>
<evidence type="ECO:0000256" key="9">
    <source>
        <dbReference type="SAM" id="MobiDB-lite"/>
    </source>
</evidence>
<dbReference type="AlphaFoldDB" id="A0A9U8E4U2"/>
<evidence type="ECO:0000313" key="11">
    <source>
        <dbReference type="Proteomes" id="UP001165740"/>
    </source>
</evidence>
<feature type="transmembrane region" description="Helical" evidence="10">
    <location>
        <begin position="66"/>
        <end position="84"/>
    </location>
</feature>
<keyword evidence="5" id="KW-0999">Mitochondrion inner membrane</keyword>
<proteinExistence type="inferred from homology"/>
<dbReference type="GeneID" id="106059722"/>
<organism evidence="11 12">
    <name type="scientific">Biomphalaria glabrata</name>
    <name type="common">Bloodfluke planorb</name>
    <name type="synonym">Freshwater snail</name>
    <dbReference type="NCBI Taxonomy" id="6526"/>
    <lineage>
        <taxon>Eukaryota</taxon>
        <taxon>Metazoa</taxon>
        <taxon>Spiralia</taxon>
        <taxon>Lophotrochozoa</taxon>
        <taxon>Mollusca</taxon>
        <taxon>Gastropoda</taxon>
        <taxon>Heterobranchia</taxon>
        <taxon>Euthyneura</taxon>
        <taxon>Panpulmonata</taxon>
        <taxon>Hygrophila</taxon>
        <taxon>Lymnaeoidea</taxon>
        <taxon>Planorbidae</taxon>
        <taxon>Biomphalaria</taxon>
    </lineage>
</organism>
<dbReference type="OrthoDB" id="14603at2759"/>
<dbReference type="InterPro" id="IPR022533">
    <property type="entry name" value="Cox20"/>
</dbReference>
<evidence type="ECO:0000313" key="12">
    <source>
        <dbReference type="RefSeq" id="XP_013072865.2"/>
    </source>
</evidence>
<evidence type="ECO:0000256" key="8">
    <source>
        <dbReference type="ARBA" id="ARBA00023136"/>
    </source>
</evidence>
<keyword evidence="6 10" id="KW-1133">Transmembrane helix</keyword>
<evidence type="ECO:0000256" key="10">
    <source>
        <dbReference type="SAM" id="Phobius"/>
    </source>
</evidence>
<feature type="region of interest" description="Disordered" evidence="9">
    <location>
        <begin position="1"/>
        <end position="23"/>
    </location>
</feature>
<dbReference type="PANTHER" id="PTHR31586:SF1">
    <property type="entry name" value="CYTOCHROME C OXIDASE ASSEMBLY PROTEIN COX20, MITOCHONDRIAL"/>
    <property type="match status" value="1"/>
</dbReference>